<dbReference type="InterPro" id="IPR058533">
    <property type="entry name" value="Cation_efflux_TM"/>
</dbReference>
<dbReference type="EMBL" id="DYVE01000002">
    <property type="protein sequence ID" value="HJG27033.1"/>
    <property type="molecule type" value="Genomic_DNA"/>
</dbReference>
<feature type="domain" description="Cation efflux protein transmembrane" evidence="8">
    <location>
        <begin position="31"/>
        <end position="221"/>
    </location>
</feature>
<name>A0A921II41_9FIRM</name>
<feature type="transmembrane region" description="Helical" evidence="7">
    <location>
        <begin position="175"/>
        <end position="193"/>
    </location>
</feature>
<keyword evidence="5 7" id="KW-1133">Transmembrane helix</keyword>
<evidence type="ECO:0000256" key="4">
    <source>
        <dbReference type="ARBA" id="ARBA00022692"/>
    </source>
</evidence>
<dbReference type="InterPro" id="IPR050291">
    <property type="entry name" value="CDF_Transporter"/>
</dbReference>
<keyword evidence="4 7" id="KW-0812">Transmembrane</keyword>
<gene>
    <name evidence="10" type="ORF">K8V20_00075</name>
</gene>
<comment type="similarity">
    <text evidence="2">Belongs to the cation diffusion facilitator (CDF) transporter (TC 2.A.4) family.</text>
</comment>
<dbReference type="InterPro" id="IPR027469">
    <property type="entry name" value="Cation_efflux_TMD_sf"/>
</dbReference>
<dbReference type="AlphaFoldDB" id="A0A921II41"/>
<proteinExistence type="inferred from homology"/>
<evidence type="ECO:0000256" key="1">
    <source>
        <dbReference type="ARBA" id="ARBA00004141"/>
    </source>
</evidence>
<evidence type="ECO:0000313" key="10">
    <source>
        <dbReference type="EMBL" id="HJG27033.1"/>
    </source>
</evidence>
<dbReference type="GO" id="GO:0016020">
    <property type="term" value="C:membrane"/>
    <property type="evidence" value="ECO:0007669"/>
    <property type="project" value="UniProtKB-SubCell"/>
</dbReference>
<feature type="transmembrane region" description="Helical" evidence="7">
    <location>
        <begin position="97"/>
        <end position="115"/>
    </location>
</feature>
<evidence type="ECO:0000256" key="5">
    <source>
        <dbReference type="ARBA" id="ARBA00022989"/>
    </source>
</evidence>
<evidence type="ECO:0000256" key="3">
    <source>
        <dbReference type="ARBA" id="ARBA00022448"/>
    </source>
</evidence>
<reference evidence="10" key="1">
    <citation type="journal article" date="2021" name="PeerJ">
        <title>Extensive microbial diversity within the chicken gut microbiome revealed by metagenomics and culture.</title>
        <authorList>
            <person name="Gilroy R."/>
            <person name="Ravi A."/>
            <person name="Getino M."/>
            <person name="Pursley I."/>
            <person name="Horton D.L."/>
            <person name="Alikhan N.F."/>
            <person name="Baker D."/>
            <person name="Gharbi K."/>
            <person name="Hall N."/>
            <person name="Watson M."/>
            <person name="Adriaenssens E.M."/>
            <person name="Foster-Nyarko E."/>
            <person name="Jarju S."/>
            <person name="Secka A."/>
            <person name="Antonio M."/>
            <person name="Oren A."/>
            <person name="Chaudhuri R.R."/>
            <person name="La Ragione R."/>
            <person name="Hildebrand F."/>
            <person name="Pallen M.J."/>
        </authorList>
    </citation>
    <scope>NUCLEOTIDE SEQUENCE</scope>
    <source>
        <strain evidence="10">ChiBcec21-2208</strain>
    </source>
</reference>
<dbReference type="PANTHER" id="PTHR43840">
    <property type="entry name" value="MITOCHONDRIAL METAL TRANSPORTER 1-RELATED"/>
    <property type="match status" value="1"/>
</dbReference>
<dbReference type="Pfam" id="PF16916">
    <property type="entry name" value="ZT_dimer"/>
    <property type="match status" value="1"/>
</dbReference>
<sequence>MVDLLIRTFIKNHENTADRAVRTAYGNLACIVSVVCNLLLFAGKTLVGTLACSVSITADGMNNLSDASSNIVSLVGFKLGSRPADSEHPYGHARYEYLAGLAVSVMILVIGVELLKESFGKVLHPTPVQFGWLTVAVLIASILVKLWMSVLNRKIGQTIQSDTLLATSADARNDVITTATVLVAAVLTFVTGIDRLDGIMGLGVAAFILYSGIQLVRDTIDPILGAAPDPELVEHIEQKALSYPGVLGVHDLMIHDYGPGNRLVSFHIEMDAKGDVMQSHDVIDTIEKDLLIQDGMIATIHYDPIVTGNAHVEEIRSFLQEEVAQLEPKANVHDLRIVPGPSHTNVIFDCAVPAEYLADKQRRGAKLVAALRTATQQKWPDHFCVIKLEPDYAPCTHTQN</sequence>
<dbReference type="Gene3D" id="3.30.70.1350">
    <property type="entry name" value="Cation efflux protein, cytoplasmic domain"/>
    <property type="match status" value="1"/>
</dbReference>
<comment type="caution">
    <text evidence="10">The sequence shown here is derived from an EMBL/GenBank/DDBJ whole genome shotgun (WGS) entry which is preliminary data.</text>
</comment>
<evidence type="ECO:0000256" key="2">
    <source>
        <dbReference type="ARBA" id="ARBA00008114"/>
    </source>
</evidence>
<protein>
    <submittedName>
        <fullName evidence="10">Cation diffusion facilitator family transporter</fullName>
    </submittedName>
</protein>
<dbReference type="FunFam" id="1.20.1510.10:FF:000006">
    <property type="entry name" value="Divalent cation efflux transporter"/>
    <property type="match status" value="1"/>
</dbReference>
<reference evidence="10" key="2">
    <citation type="submission" date="2021-09" db="EMBL/GenBank/DDBJ databases">
        <authorList>
            <person name="Gilroy R."/>
        </authorList>
    </citation>
    <scope>NUCLEOTIDE SEQUENCE</scope>
    <source>
        <strain evidence="10">ChiBcec21-2208</strain>
    </source>
</reference>
<feature type="domain" description="Cation efflux protein cytoplasmic" evidence="9">
    <location>
        <begin position="228"/>
        <end position="304"/>
    </location>
</feature>
<accession>A0A921II41</accession>
<evidence type="ECO:0000259" key="8">
    <source>
        <dbReference type="Pfam" id="PF01545"/>
    </source>
</evidence>
<dbReference type="Pfam" id="PF01545">
    <property type="entry name" value="Cation_efflux"/>
    <property type="match status" value="1"/>
</dbReference>
<dbReference type="SUPFAM" id="SSF161111">
    <property type="entry name" value="Cation efflux protein transmembrane domain-like"/>
    <property type="match status" value="1"/>
</dbReference>
<organism evidence="10 11">
    <name type="scientific">Subdoligranulum variabile</name>
    <dbReference type="NCBI Taxonomy" id="214851"/>
    <lineage>
        <taxon>Bacteria</taxon>
        <taxon>Bacillati</taxon>
        <taxon>Bacillota</taxon>
        <taxon>Clostridia</taxon>
        <taxon>Eubacteriales</taxon>
        <taxon>Oscillospiraceae</taxon>
        <taxon>Subdoligranulum</taxon>
    </lineage>
</organism>
<dbReference type="Gene3D" id="1.20.1510.10">
    <property type="entry name" value="Cation efflux protein transmembrane domain"/>
    <property type="match status" value="1"/>
</dbReference>
<evidence type="ECO:0000256" key="7">
    <source>
        <dbReference type="SAM" id="Phobius"/>
    </source>
</evidence>
<evidence type="ECO:0000256" key="6">
    <source>
        <dbReference type="ARBA" id="ARBA00023136"/>
    </source>
</evidence>
<dbReference type="NCBIfam" id="TIGR01297">
    <property type="entry name" value="CDF"/>
    <property type="match status" value="1"/>
</dbReference>
<dbReference type="Proteomes" id="UP000782880">
    <property type="component" value="Unassembled WGS sequence"/>
</dbReference>
<dbReference type="InterPro" id="IPR027470">
    <property type="entry name" value="Cation_efflux_CTD"/>
</dbReference>
<evidence type="ECO:0000259" key="9">
    <source>
        <dbReference type="Pfam" id="PF16916"/>
    </source>
</evidence>
<dbReference type="GO" id="GO:0008324">
    <property type="term" value="F:monoatomic cation transmembrane transporter activity"/>
    <property type="evidence" value="ECO:0007669"/>
    <property type="project" value="InterPro"/>
</dbReference>
<comment type="subcellular location">
    <subcellularLocation>
        <location evidence="1">Membrane</location>
        <topology evidence="1">Multi-pass membrane protein</topology>
    </subcellularLocation>
</comment>
<keyword evidence="6 7" id="KW-0472">Membrane</keyword>
<evidence type="ECO:0000313" key="11">
    <source>
        <dbReference type="Proteomes" id="UP000782880"/>
    </source>
</evidence>
<dbReference type="PANTHER" id="PTHR43840:SF15">
    <property type="entry name" value="MITOCHONDRIAL METAL TRANSPORTER 1-RELATED"/>
    <property type="match status" value="1"/>
</dbReference>
<dbReference type="InterPro" id="IPR036837">
    <property type="entry name" value="Cation_efflux_CTD_sf"/>
</dbReference>
<dbReference type="InterPro" id="IPR002524">
    <property type="entry name" value="Cation_efflux"/>
</dbReference>
<dbReference type="SUPFAM" id="SSF160240">
    <property type="entry name" value="Cation efflux protein cytoplasmic domain-like"/>
    <property type="match status" value="1"/>
</dbReference>
<keyword evidence="3" id="KW-0813">Transport</keyword>
<feature type="transmembrane region" description="Helical" evidence="7">
    <location>
        <begin position="130"/>
        <end position="148"/>
    </location>
</feature>